<keyword evidence="2" id="KW-0813">Transport</keyword>
<dbReference type="SUPFAM" id="SSF103473">
    <property type="entry name" value="MFS general substrate transporter"/>
    <property type="match status" value="1"/>
</dbReference>
<feature type="transmembrane region" description="Helical" evidence="6">
    <location>
        <begin position="163"/>
        <end position="180"/>
    </location>
</feature>
<evidence type="ECO:0000313" key="9">
    <source>
        <dbReference type="Proteomes" id="UP000032534"/>
    </source>
</evidence>
<dbReference type="InterPro" id="IPR020846">
    <property type="entry name" value="MFS_dom"/>
</dbReference>
<dbReference type="PATRIC" id="fig|159743.3.peg.471"/>
<feature type="transmembrane region" description="Helical" evidence="6">
    <location>
        <begin position="35"/>
        <end position="61"/>
    </location>
</feature>
<dbReference type="InterPro" id="IPR011701">
    <property type="entry name" value="MFS"/>
</dbReference>
<dbReference type="GO" id="GO:0022857">
    <property type="term" value="F:transmembrane transporter activity"/>
    <property type="evidence" value="ECO:0007669"/>
    <property type="project" value="InterPro"/>
</dbReference>
<dbReference type="Pfam" id="PF07690">
    <property type="entry name" value="MFS_1"/>
    <property type="match status" value="1"/>
</dbReference>
<dbReference type="Gene3D" id="1.20.1250.20">
    <property type="entry name" value="MFS general substrate transporter like domains"/>
    <property type="match status" value="2"/>
</dbReference>
<evidence type="ECO:0000256" key="3">
    <source>
        <dbReference type="ARBA" id="ARBA00022692"/>
    </source>
</evidence>
<gene>
    <name evidence="8" type="ORF">QD47_02140</name>
</gene>
<dbReference type="PANTHER" id="PTHR23523:SF2">
    <property type="entry name" value="2-NITROIMIDAZOLE TRANSPORTER"/>
    <property type="match status" value="1"/>
</dbReference>
<dbReference type="GO" id="GO:0005886">
    <property type="term" value="C:plasma membrane"/>
    <property type="evidence" value="ECO:0007669"/>
    <property type="project" value="UniProtKB-SubCell"/>
</dbReference>
<dbReference type="RefSeq" id="WP_044644574.1">
    <property type="nucleotide sequence ID" value="NZ_JTHP01000002.1"/>
</dbReference>
<keyword evidence="5 6" id="KW-0472">Membrane</keyword>
<dbReference type="EMBL" id="JTHP01000002">
    <property type="protein sequence ID" value="KJD47344.1"/>
    <property type="molecule type" value="Genomic_DNA"/>
</dbReference>
<feature type="transmembrane region" description="Helical" evidence="6">
    <location>
        <begin position="73"/>
        <end position="90"/>
    </location>
</feature>
<evidence type="ECO:0000256" key="5">
    <source>
        <dbReference type="ARBA" id="ARBA00023136"/>
    </source>
</evidence>
<evidence type="ECO:0000256" key="2">
    <source>
        <dbReference type="ARBA" id="ARBA00022448"/>
    </source>
</evidence>
<comment type="caution">
    <text evidence="8">The sequence shown here is derived from an EMBL/GenBank/DDBJ whole genome shotgun (WGS) entry which is preliminary data.</text>
</comment>
<feature type="transmembrane region" description="Helical" evidence="6">
    <location>
        <begin position="323"/>
        <end position="346"/>
    </location>
</feature>
<evidence type="ECO:0000256" key="6">
    <source>
        <dbReference type="SAM" id="Phobius"/>
    </source>
</evidence>
<dbReference type="PANTHER" id="PTHR23523">
    <property type="match status" value="1"/>
</dbReference>
<feature type="domain" description="Major facilitator superfamily (MFS) profile" evidence="7">
    <location>
        <begin position="1"/>
        <end position="378"/>
    </location>
</feature>
<feature type="transmembrane region" description="Helical" evidence="6">
    <location>
        <begin position="96"/>
        <end position="118"/>
    </location>
</feature>
<accession>A0A0D7X8A6</accession>
<dbReference type="AlphaFoldDB" id="A0A0D7X8A6"/>
<proteinExistence type="predicted"/>
<evidence type="ECO:0000259" key="7">
    <source>
        <dbReference type="PROSITE" id="PS50850"/>
    </source>
</evidence>
<dbReference type="InterPro" id="IPR036259">
    <property type="entry name" value="MFS_trans_sf"/>
</dbReference>
<sequence length="386" mass="41752">MRLVYLILIIFFISLNLRPSITSVGPLLDIIQAHLGLSGVTASLITALPIFCMGLFSLSSIWLQHRLGVERSLLAAMLLILIATFLRMFVHHTSFLLATAIFSGIGIGIAGPLVAGFIKKYFPEKPGLTGLYSVSMVIGAAVASSFSVPLFRQMDSWQHALSFWSILAVPAVLLLLPLLQKREASTKNLRFSSFSIRNKRVYLFTLFFGCMAGIFYAVTAWLASIAQAAGVDHAQAGMVLTLFTLIQIPVSFFIPLLAGKSGNRTTWLLLCGLSELIGIVLLMIHSSPWVAAIFLGIGAGGLFPLALLIPIEEAAHTEEATSWSALMQFGGYLLGSLGPALIGLSFDLFQTFVPTLFILAMIICTMILVGLKIGDKDKLSLSDKNL</sequence>
<organism evidence="8 9">
    <name type="scientific">Paenibacillus terrae</name>
    <dbReference type="NCBI Taxonomy" id="159743"/>
    <lineage>
        <taxon>Bacteria</taxon>
        <taxon>Bacillati</taxon>
        <taxon>Bacillota</taxon>
        <taxon>Bacilli</taxon>
        <taxon>Bacillales</taxon>
        <taxon>Paenibacillaceae</taxon>
        <taxon>Paenibacillus</taxon>
    </lineage>
</organism>
<feature type="transmembrane region" description="Helical" evidence="6">
    <location>
        <begin position="290"/>
        <end position="311"/>
    </location>
</feature>
<feature type="transmembrane region" description="Helical" evidence="6">
    <location>
        <begin position="352"/>
        <end position="371"/>
    </location>
</feature>
<evidence type="ECO:0000256" key="4">
    <source>
        <dbReference type="ARBA" id="ARBA00022989"/>
    </source>
</evidence>
<evidence type="ECO:0000313" key="8">
    <source>
        <dbReference type="EMBL" id="KJD47344.1"/>
    </source>
</evidence>
<feature type="transmembrane region" description="Helical" evidence="6">
    <location>
        <begin position="201"/>
        <end position="224"/>
    </location>
</feature>
<dbReference type="OrthoDB" id="9797740at2"/>
<protein>
    <submittedName>
        <fullName evidence="8">MFS transporter</fullName>
    </submittedName>
</protein>
<reference evidence="8 9" key="1">
    <citation type="submission" date="2014-11" db="EMBL/GenBank/DDBJ databases">
        <title>Draft Genome Sequences of Paenibacillus polymyxa NRRL B-30509 and Paenibacillus terrae NRRL B-30644, Strains from a Poultry Environment that Produce Tridecaptin A and Paenicidins.</title>
        <authorList>
            <person name="van Belkum M.J."/>
            <person name="Lohans C.T."/>
            <person name="Vederas J.C."/>
        </authorList>
    </citation>
    <scope>NUCLEOTIDE SEQUENCE [LARGE SCALE GENOMIC DNA]</scope>
    <source>
        <strain evidence="8 9">NRRL B-30644</strain>
    </source>
</reference>
<feature type="transmembrane region" description="Helical" evidence="6">
    <location>
        <begin position="130"/>
        <end position="151"/>
    </location>
</feature>
<comment type="subcellular location">
    <subcellularLocation>
        <location evidence="1">Cell membrane</location>
        <topology evidence="1">Multi-pass membrane protein</topology>
    </subcellularLocation>
</comment>
<feature type="transmembrane region" description="Helical" evidence="6">
    <location>
        <begin position="265"/>
        <end position="284"/>
    </location>
</feature>
<keyword evidence="9" id="KW-1185">Reference proteome</keyword>
<keyword evidence="4 6" id="KW-1133">Transmembrane helix</keyword>
<dbReference type="PROSITE" id="PS50850">
    <property type="entry name" value="MFS"/>
    <property type="match status" value="1"/>
</dbReference>
<name>A0A0D7X8A6_9BACL</name>
<dbReference type="Proteomes" id="UP000032534">
    <property type="component" value="Unassembled WGS sequence"/>
</dbReference>
<feature type="transmembrane region" description="Helical" evidence="6">
    <location>
        <begin position="236"/>
        <end position="258"/>
    </location>
</feature>
<keyword evidence="3 6" id="KW-0812">Transmembrane</keyword>
<evidence type="ECO:0000256" key="1">
    <source>
        <dbReference type="ARBA" id="ARBA00004651"/>
    </source>
</evidence>
<dbReference type="InterPro" id="IPR052524">
    <property type="entry name" value="MFS_Cyanate_Porter"/>
</dbReference>